<feature type="chain" id="PRO_5043854702" evidence="1">
    <location>
        <begin position="25"/>
        <end position="134"/>
    </location>
</feature>
<proteinExistence type="predicted"/>
<evidence type="ECO:0000313" key="3">
    <source>
        <dbReference type="Proteomes" id="UP001066276"/>
    </source>
</evidence>
<organism evidence="2 3">
    <name type="scientific">Pleurodeles waltl</name>
    <name type="common">Iberian ribbed newt</name>
    <dbReference type="NCBI Taxonomy" id="8319"/>
    <lineage>
        <taxon>Eukaryota</taxon>
        <taxon>Metazoa</taxon>
        <taxon>Chordata</taxon>
        <taxon>Craniata</taxon>
        <taxon>Vertebrata</taxon>
        <taxon>Euteleostomi</taxon>
        <taxon>Amphibia</taxon>
        <taxon>Batrachia</taxon>
        <taxon>Caudata</taxon>
        <taxon>Salamandroidea</taxon>
        <taxon>Salamandridae</taxon>
        <taxon>Pleurodelinae</taxon>
        <taxon>Pleurodeles</taxon>
    </lineage>
</organism>
<accession>A0AAV7NBD5</accession>
<reference evidence="2" key="1">
    <citation type="journal article" date="2022" name="bioRxiv">
        <title>Sequencing and chromosome-scale assembly of the giantPleurodeles waltlgenome.</title>
        <authorList>
            <person name="Brown T."/>
            <person name="Elewa A."/>
            <person name="Iarovenko S."/>
            <person name="Subramanian E."/>
            <person name="Araus A.J."/>
            <person name="Petzold A."/>
            <person name="Susuki M."/>
            <person name="Suzuki K.-i.T."/>
            <person name="Hayashi T."/>
            <person name="Toyoda A."/>
            <person name="Oliveira C."/>
            <person name="Osipova E."/>
            <person name="Leigh N.D."/>
            <person name="Simon A."/>
            <person name="Yun M.H."/>
        </authorList>
    </citation>
    <scope>NUCLEOTIDE SEQUENCE</scope>
    <source>
        <strain evidence="2">20211129_DDA</strain>
        <tissue evidence="2">Liver</tissue>
    </source>
</reference>
<dbReference type="AlphaFoldDB" id="A0AAV7NBD5"/>
<keyword evidence="3" id="KW-1185">Reference proteome</keyword>
<sequence length="134" mass="14732">MPLSRGCIHFLFICKLGILECGTANQFVELAKELGIPLAGEKAEGPATRLFFLETELDTMEGVCRLPQTNVDELKQTIELLLTRKKATLGEVIQRAGTIPRYKQKACSRTSVEPNGLDLTILVDNGEQNGKDIS</sequence>
<protein>
    <submittedName>
        <fullName evidence="2">Uncharacterized protein</fullName>
    </submittedName>
</protein>
<dbReference type="EMBL" id="JANPWB010000013">
    <property type="protein sequence ID" value="KAJ1110045.1"/>
    <property type="molecule type" value="Genomic_DNA"/>
</dbReference>
<gene>
    <name evidence="2" type="ORF">NDU88_007400</name>
</gene>
<feature type="signal peptide" evidence="1">
    <location>
        <begin position="1"/>
        <end position="24"/>
    </location>
</feature>
<keyword evidence="1" id="KW-0732">Signal</keyword>
<dbReference type="Proteomes" id="UP001066276">
    <property type="component" value="Chromosome 9"/>
</dbReference>
<evidence type="ECO:0000313" key="2">
    <source>
        <dbReference type="EMBL" id="KAJ1110045.1"/>
    </source>
</evidence>
<evidence type="ECO:0000256" key="1">
    <source>
        <dbReference type="SAM" id="SignalP"/>
    </source>
</evidence>
<name>A0AAV7NBD5_PLEWA</name>
<comment type="caution">
    <text evidence="2">The sequence shown here is derived from an EMBL/GenBank/DDBJ whole genome shotgun (WGS) entry which is preliminary data.</text>
</comment>